<name>A0A1G4B4D6_9PEZI</name>
<accession>A0A1G4B4D6</accession>
<dbReference type="RefSeq" id="XP_022473336.1">
    <property type="nucleotide sequence ID" value="XM_022620182.1"/>
</dbReference>
<protein>
    <submittedName>
        <fullName evidence="1">Uncharacterized protein</fullName>
    </submittedName>
</protein>
<evidence type="ECO:0000313" key="2">
    <source>
        <dbReference type="Proteomes" id="UP000176998"/>
    </source>
</evidence>
<proteinExistence type="predicted"/>
<dbReference type="Proteomes" id="UP000176998">
    <property type="component" value="Unassembled WGS sequence"/>
</dbReference>
<organism evidence="1 2">
    <name type="scientific">Colletotrichum orchidophilum</name>
    <dbReference type="NCBI Taxonomy" id="1209926"/>
    <lineage>
        <taxon>Eukaryota</taxon>
        <taxon>Fungi</taxon>
        <taxon>Dikarya</taxon>
        <taxon>Ascomycota</taxon>
        <taxon>Pezizomycotina</taxon>
        <taxon>Sordariomycetes</taxon>
        <taxon>Hypocreomycetidae</taxon>
        <taxon>Glomerellales</taxon>
        <taxon>Glomerellaceae</taxon>
        <taxon>Colletotrichum</taxon>
    </lineage>
</organism>
<reference evidence="1 2" key="1">
    <citation type="submission" date="2016-09" db="EMBL/GenBank/DDBJ databases">
        <authorList>
            <person name="Capua I."/>
            <person name="De Benedictis P."/>
            <person name="Joannis T."/>
            <person name="Lombin L.H."/>
            <person name="Cattoli G."/>
        </authorList>
    </citation>
    <scope>NUCLEOTIDE SEQUENCE [LARGE SCALE GENOMIC DNA]</scope>
    <source>
        <strain evidence="1 2">IMI 309357</strain>
    </source>
</reference>
<dbReference type="OrthoDB" id="10392966at2759"/>
<comment type="caution">
    <text evidence="1">The sequence shown here is derived from an EMBL/GenBank/DDBJ whole genome shotgun (WGS) entry which is preliminary data.</text>
</comment>
<dbReference type="GeneID" id="34561692"/>
<gene>
    <name evidence="1" type="ORF">CORC01_08552</name>
</gene>
<dbReference type="EMBL" id="MJBS01000073">
    <property type="protein sequence ID" value="OHE96175.1"/>
    <property type="molecule type" value="Genomic_DNA"/>
</dbReference>
<sequence length="79" mass="8644">MACSCGVGLRSRYRWRDVCRLVVPDAEEYVEGRVEVMRARLRKAEEGWLPPALGCLGVRHGDGNGRSLTGSVWVAQAAG</sequence>
<keyword evidence="2" id="KW-1185">Reference proteome</keyword>
<evidence type="ECO:0000313" key="1">
    <source>
        <dbReference type="EMBL" id="OHE96175.1"/>
    </source>
</evidence>
<dbReference type="AlphaFoldDB" id="A0A1G4B4D6"/>